<dbReference type="EMBL" id="QUNO01000001">
    <property type="protein sequence ID" value="REH55233.1"/>
    <property type="molecule type" value="Genomic_DNA"/>
</dbReference>
<dbReference type="Proteomes" id="UP000256269">
    <property type="component" value="Unassembled WGS sequence"/>
</dbReference>
<reference evidence="1 2" key="1">
    <citation type="submission" date="2018-08" db="EMBL/GenBank/DDBJ databases">
        <title>Genomic Encyclopedia of Archaeal and Bacterial Type Strains, Phase II (KMG-II): from individual species to whole genera.</title>
        <authorList>
            <person name="Goeker M."/>
        </authorList>
    </citation>
    <scope>NUCLEOTIDE SEQUENCE [LARGE SCALE GENOMIC DNA]</scope>
    <source>
        <strain evidence="1 2">DSM 45791</strain>
    </source>
</reference>
<evidence type="ECO:0000313" key="2">
    <source>
        <dbReference type="Proteomes" id="UP000256269"/>
    </source>
</evidence>
<evidence type="ECO:0000313" key="1">
    <source>
        <dbReference type="EMBL" id="REH55233.1"/>
    </source>
</evidence>
<keyword evidence="2" id="KW-1185">Reference proteome</keyword>
<sequence length="39" mass="4580">MGFVLFEPEFIDEAITLGRQHAQNLLPLKWIWKLGELPE</sequence>
<dbReference type="AlphaFoldDB" id="A0A3E0I911"/>
<name>A0A3E0I911_9PSEU</name>
<accession>A0A3E0I911</accession>
<organism evidence="1 2">
    <name type="scientific">Kutzneria buriramensis</name>
    <dbReference type="NCBI Taxonomy" id="1045776"/>
    <lineage>
        <taxon>Bacteria</taxon>
        <taxon>Bacillati</taxon>
        <taxon>Actinomycetota</taxon>
        <taxon>Actinomycetes</taxon>
        <taxon>Pseudonocardiales</taxon>
        <taxon>Pseudonocardiaceae</taxon>
        <taxon>Kutzneria</taxon>
    </lineage>
</organism>
<comment type="caution">
    <text evidence="1">The sequence shown here is derived from an EMBL/GenBank/DDBJ whole genome shotgun (WGS) entry which is preliminary data.</text>
</comment>
<gene>
    <name evidence="1" type="ORF">BCF44_101250</name>
</gene>
<protein>
    <submittedName>
        <fullName evidence="1">Uncharacterized protein</fullName>
    </submittedName>
</protein>
<proteinExistence type="predicted"/>